<comment type="caution">
    <text evidence="1">The sequence shown here is derived from an EMBL/GenBank/DDBJ whole genome shotgun (WGS) entry which is preliminary data.</text>
</comment>
<evidence type="ECO:0000313" key="1">
    <source>
        <dbReference type="EMBL" id="MCJ2377814.1"/>
    </source>
</evidence>
<dbReference type="InterPro" id="IPR036953">
    <property type="entry name" value="GreA/GreB_C_sf"/>
</dbReference>
<reference evidence="1" key="1">
    <citation type="submission" date="2021-11" db="EMBL/GenBank/DDBJ databases">
        <title>Vibrio ZSDE26 sp. nov. and Vibrio ZSDZ34 sp. nov., isolated from coastal seawater in Qingdao.</title>
        <authorList>
            <person name="Zhang P."/>
        </authorList>
    </citation>
    <scope>NUCLEOTIDE SEQUENCE</scope>
    <source>
        <strain evidence="1">ZSDZ34</strain>
    </source>
</reference>
<accession>A0A9X2AWD4</accession>
<dbReference type="Proteomes" id="UP001139488">
    <property type="component" value="Unassembled WGS sequence"/>
</dbReference>
<proteinExistence type="predicted"/>
<dbReference type="AlphaFoldDB" id="A0A9X2AWD4"/>
<dbReference type="GO" id="GO:0032784">
    <property type="term" value="P:regulation of DNA-templated transcription elongation"/>
    <property type="evidence" value="ECO:0007669"/>
    <property type="project" value="InterPro"/>
</dbReference>
<gene>
    <name evidence="1" type="ORF">LNL84_13335</name>
</gene>
<dbReference type="RefSeq" id="WP_244358062.1">
    <property type="nucleotide sequence ID" value="NZ_JAJNNZ010000010.1"/>
</dbReference>
<keyword evidence="2" id="KW-1185">Reference proteome</keyword>
<evidence type="ECO:0000313" key="2">
    <source>
        <dbReference type="Proteomes" id="UP001139488"/>
    </source>
</evidence>
<keyword evidence="1" id="KW-0251">Elongation factor</keyword>
<dbReference type="EMBL" id="JAJNNZ010000010">
    <property type="protein sequence ID" value="MCJ2377814.1"/>
    <property type="molecule type" value="Genomic_DNA"/>
</dbReference>
<name>A0A9X2AWD4_9VIBR</name>
<dbReference type="SUPFAM" id="SSF54534">
    <property type="entry name" value="FKBP-like"/>
    <property type="match status" value="1"/>
</dbReference>
<keyword evidence="1" id="KW-0648">Protein biosynthesis</keyword>
<protein>
    <submittedName>
        <fullName evidence="1">Transcription elongation factor</fullName>
    </submittedName>
</protein>
<sequence>MNKKVLITSAIERLNDNILALQSELEKAVDAATNEETIPDGKYDTLALEASYLVHGQTVRLGEMRSDVTTLESLPLRMFSNDEAVALSAIVEVIDEHDNHKTYFLVPCAGGLTVMNDETLITLVTPYSPMGKALLTRHCDEDFSLEIGGKVCQYDIVSIS</sequence>
<dbReference type="GO" id="GO:0003746">
    <property type="term" value="F:translation elongation factor activity"/>
    <property type="evidence" value="ECO:0007669"/>
    <property type="project" value="UniProtKB-KW"/>
</dbReference>
<dbReference type="Gene3D" id="3.10.50.30">
    <property type="entry name" value="Transcription elongation factor, GreA/GreB, C-terminal domain"/>
    <property type="match status" value="1"/>
</dbReference>
<dbReference type="GO" id="GO:0003677">
    <property type="term" value="F:DNA binding"/>
    <property type="evidence" value="ECO:0007669"/>
    <property type="project" value="InterPro"/>
</dbReference>
<organism evidence="1 2">
    <name type="scientific">Vibrio gelatinilyticus</name>
    <dbReference type="NCBI Taxonomy" id="2893468"/>
    <lineage>
        <taxon>Bacteria</taxon>
        <taxon>Pseudomonadati</taxon>
        <taxon>Pseudomonadota</taxon>
        <taxon>Gammaproteobacteria</taxon>
        <taxon>Vibrionales</taxon>
        <taxon>Vibrionaceae</taxon>
        <taxon>Vibrio</taxon>
    </lineage>
</organism>